<proteinExistence type="predicted"/>
<keyword evidence="1" id="KW-0812">Transmembrane</keyword>
<organism evidence="2 3">
    <name type="scientific">candidate division WOR-1 bacterium RIFOXYB2_FULL_36_35</name>
    <dbReference type="NCBI Taxonomy" id="1802578"/>
    <lineage>
        <taxon>Bacteria</taxon>
        <taxon>Bacillati</taxon>
        <taxon>Saganbacteria</taxon>
    </lineage>
</organism>
<keyword evidence="1" id="KW-0472">Membrane</keyword>
<dbReference type="EMBL" id="MEUA01000041">
    <property type="protein sequence ID" value="OGC14124.1"/>
    <property type="molecule type" value="Genomic_DNA"/>
</dbReference>
<reference evidence="2 3" key="1">
    <citation type="journal article" date="2016" name="Nat. Commun.">
        <title>Thousands of microbial genomes shed light on interconnected biogeochemical processes in an aquifer system.</title>
        <authorList>
            <person name="Anantharaman K."/>
            <person name="Brown C.T."/>
            <person name="Hug L.A."/>
            <person name="Sharon I."/>
            <person name="Castelle C.J."/>
            <person name="Probst A.J."/>
            <person name="Thomas B.C."/>
            <person name="Singh A."/>
            <person name="Wilkins M.J."/>
            <person name="Karaoz U."/>
            <person name="Brodie E.L."/>
            <person name="Williams K.H."/>
            <person name="Hubbard S.S."/>
            <person name="Banfield J.F."/>
        </authorList>
    </citation>
    <scope>NUCLEOTIDE SEQUENCE [LARGE SCALE GENOMIC DNA]</scope>
</reference>
<accession>A0A1F4S120</accession>
<name>A0A1F4S120_UNCSA</name>
<evidence type="ECO:0000313" key="3">
    <source>
        <dbReference type="Proteomes" id="UP000177905"/>
    </source>
</evidence>
<gene>
    <name evidence="2" type="ORF">A2290_06445</name>
</gene>
<evidence type="ECO:0000313" key="2">
    <source>
        <dbReference type="EMBL" id="OGC14124.1"/>
    </source>
</evidence>
<evidence type="ECO:0000256" key="1">
    <source>
        <dbReference type="SAM" id="Phobius"/>
    </source>
</evidence>
<dbReference type="AlphaFoldDB" id="A0A1F4S120"/>
<dbReference type="Proteomes" id="UP000177905">
    <property type="component" value="Unassembled WGS sequence"/>
</dbReference>
<feature type="transmembrane region" description="Helical" evidence="1">
    <location>
        <begin position="12"/>
        <end position="35"/>
    </location>
</feature>
<feature type="transmembrane region" description="Helical" evidence="1">
    <location>
        <begin position="41"/>
        <end position="62"/>
    </location>
</feature>
<comment type="caution">
    <text evidence="2">The sequence shown here is derived from an EMBL/GenBank/DDBJ whole genome shotgun (WGS) entry which is preliminary data.</text>
</comment>
<sequence length="65" mass="7431">MFDKINERVKGLTVLDIGFTKLAVLFATIIIVKIFPQLLTIDYLILIFLVILCGAKPLYSFWAKK</sequence>
<keyword evidence="1" id="KW-1133">Transmembrane helix</keyword>
<protein>
    <submittedName>
        <fullName evidence="2">Uncharacterized protein</fullName>
    </submittedName>
</protein>